<dbReference type="Gramene" id="KGN48492">
    <property type="protein sequence ID" value="KGN48492"/>
    <property type="gene ID" value="Csa_6G490070"/>
</dbReference>
<keyword evidence="1" id="KW-0812">Transmembrane</keyword>
<name>A0A0A0KJG6_CUCSA</name>
<accession>A0A0A0KJG6</accession>
<dbReference type="EMBL" id="CM002927">
    <property type="protein sequence ID" value="KGN48492.1"/>
    <property type="molecule type" value="Genomic_DNA"/>
</dbReference>
<sequence>MYAVNSYEHSQNKTCFSRDAIDSRDANAIYLPNLTPFLAFLVACCTEYLTCGFRRQENAQVESFYIPKMEYLSDINSSWTYGHGCFTAAVRIGKLYLLIWFIYQRIDLYSMF</sequence>
<reference evidence="2 3" key="4">
    <citation type="journal article" date="2011" name="BMC Genomics">
        <title>RNA-Seq improves annotation of protein-coding genes in the cucumber genome.</title>
        <authorList>
            <person name="Li Z."/>
            <person name="Zhang Z."/>
            <person name="Yan P."/>
            <person name="Huang S."/>
            <person name="Fei Z."/>
            <person name="Lin K."/>
        </authorList>
    </citation>
    <scope>NUCLEOTIDE SEQUENCE [LARGE SCALE GENOMIC DNA]</scope>
    <source>
        <strain evidence="3">cv. 9930</strain>
    </source>
</reference>
<dbReference type="Proteomes" id="UP000029981">
    <property type="component" value="Chromosome 6"/>
</dbReference>
<keyword evidence="1" id="KW-1133">Transmembrane helix</keyword>
<evidence type="ECO:0000313" key="2">
    <source>
        <dbReference type="EMBL" id="KGN48492.1"/>
    </source>
</evidence>
<keyword evidence="1" id="KW-0472">Membrane</keyword>
<gene>
    <name evidence="2" type="ORF">Csa_6G490070</name>
</gene>
<evidence type="ECO:0000256" key="1">
    <source>
        <dbReference type="SAM" id="Phobius"/>
    </source>
</evidence>
<reference evidence="2 3" key="1">
    <citation type="journal article" date="2009" name="Nat. Genet.">
        <title>The genome of the cucumber, Cucumis sativus L.</title>
        <authorList>
            <person name="Huang S."/>
            <person name="Li R."/>
            <person name="Zhang Z."/>
            <person name="Li L."/>
            <person name="Gu X."/>
            <person name="Fan W."/>
            <person name="Lucas W.J."/>
            <person name="Wang X."/>
            <person name="Xie B."/>
            <person name="Ni P."/>
            <person name="Ren Y."/>
            <person name="Zhu H."/>
            <person name="Li J."/>
            <person name="Lin K."/>
            <person name="Jin W."/>
            <person name="Fei Z."/>
            <person name="Li G."/>
            <person name="Staub J."/>
            <person name="Kilian A."/>
            <person name="van der Vossen E.A."/>
            <person name="Wu Y."/>
            <person name="Guo J."/>
            <person name="He J."/>
            <person name="Jia Z."/>
            <person name="Ren Y."/>
            <person name="Tian G."/>
            <person name="Lu Y."/>
            <person name="Ruan J."/>
            <person name="Qian W."/>
            <person name="Wang M."/>
            <person name="Huang Q."/>
            <person name="Li B."/>
            <person name="Xuan Z."/>
            <person name="Cao J."/>
            <person name="Asan"/>
            <person name="Wu Z."/>
            <person name="Zhang J."/>
            <person name="Cai Q."/>
            <person name="Bai Y."/>
            <person name="Zhao B."/>
            <person name="Han Y."/>
            <person name="Li Y."/>
            <person name="Li X."/>
            <person name="Wang S."/>
            <person name="Shi Q."/>
            <person name="Liu S."/>
            <person name="Cho W.K."/>
            <person name="Kim J.Y."/>
            <person name="Xu Y."/>
            <person name="Heller-Uszynska K."/>
            <person name="Miao H."/>
            <person name="Cheng Z."/>
            <person name="Zhang S."/>
            <person name="Wu J."/>
            <person name="Yang Y."/>
            <person name="Kang H."/>
            <person name="Li M."/>
            <person name="Liang H."/>
            <person name="Ren X."/>
            <person name="Shi Z."/>
            <person name="Wen M."/>
            <person name="Jian M."/>
            <person name="Yang H."/>
            <person name="Zhang G."/>
            <person name="Yang Z."/>
            <person name="Chen R."/>
            <person name="Liu S."/>
            <person name="Li J."/>
            <person name="Ma L."/>
            <person name="Liu H."/>
            <person name="Zhou Y."/>
            <person name="Zhao J."/>
            <person name="Fang X."/>
            <person name="Li G."/>
            <person name="Fang L."/>
            <person name="Li Y."/>
            <person name="Liu D."/>
            <person name="Zheng H."/>
            <person name="Zhang Y."/>
            <person name="Qin N."/>
            <person name="Li Z."/>
            <person name="Yang G."/>
            <person name="Yang S."/>
            <person name="Bolund L."/>
            <person name="Kristiansen K."/>
            <person name="Zheng H."/>
            <person name="Li S."/>
            <person name="Zhang X."/>
            <person name="Yang H."/>
            <person name="Wang J."/>
            <person name="Sun R."/>
            <person name="Zhang B."/>
            <person name="Jiang S."/>
            <person name="Wang J."/>
            <person name="Du Y."/>
            <person name="Li S."/>
        </authorList>
    </citation>
    <scope>NUCLEOTIDE SEQUENCE [LARGE SCALE GENOMIC DNA]</scope>
    <source>
        <strain evidence="3">cv. 9930</strain>
    </source>
</reference>
<feature type="transmembrane region" description="Helical" evidence="1">
    <location>
        <begin position="81"/>
        <end position="103"/>
    </location>
</feature>
<dbReference type="AlphaFoldDB" id="A0A0A0KJG6"/>
<reference evidence="2 3" key="3">
    <citation type="journal article" date="2010" name="BMC Genomics">
        <title>Transcriptome sequencing and comparative analysis of cucumber flowers with different sex types.</title>
        <authorList>
            <person name="Guo S."/>
            <person name="Zheng Y."/>
            <person name="Joung J.G."/>
            <person name="Liu S."/>
            <person name="Zhang Z."/>
            <person name="Crasta O.R."/>
            <person name="Sobral B.W."/>
            <person name="Xu Y."/>
            <person name="Huang S."/>
            <person name="Fei Z."/>
        </authorList>
    </citation>
    <scope>NUCLEOTIDE SEQUENCE [LARGE SCALE GENOMIC DNA]</scope>
    <source>
        <strain evidence="3">cv. 9930</strain>
    </source>
</reference>
<proteinExistence type="predicted"/>
<evidence type="ECO:0000313" key="3">
    <source>
        <dbReference type="Proteomes" id="UP000029981"/>
    </source>
</evidence>
<keyword evidence="3" id="KW-1185">Reference proteome</keyword>
<reference evidence="2 3" key="2">
    <citation type="journal article" date="2009" name="PLoS ONE">
        <title>An integrated genetic and cytogenetic map of the cucumber genome.</title>
        <authorList>
            <person name="Ren Y."/>
            <person name="Zhang Z."/>
            <person name="Liu J."/>
            <person name="Staub J.E."/>
            <person name="Han Y."/>
            <person name="Cheng Z."/>
            <person name="Li X."/>
            <person name="Lu J."/>
            <person name="Miao H."/>
            <person name="Kang H."/>
            <person name="Xie B."/>
            <person name="Gu X."/>
            <person name="Wang X."/>
            <person name="Du Y."/>
            <person name="Jin W."/>
            <person name="Huang S."/>
        </authorList>
    </citation>
    <scope>NUCLEOTIDE SEQUENCE [LARGE SCALE GENOMIC DNA]</scope>
    <source>
        <strain evidence="3">cv. 9930</strain>
    </source>
</reference>
<protein>
    <submittedName>
        <fullName evidence="2">Uncharacterized protein</fullName>
    </submittedName>
</protein>
<organism evidence="2 3">
    <name type="scientific">Cucumis sativus</name>
    <name type="common">Cucumber</name>
    <dbReference type="NCBI Taxonomy" id="3659"/>
    <lineage>
        <taxon>Eukaryota</taxon>
        <taxon>Viridiplantae</taxon>
        <taxon>Streptophyta</taxon>
        <taxon>Embryophyta</taxon>
        <taxon>Tracheophyta</taxon>
        <taxon>Spermatophyta</taxon>
        <taxon>Magnoliopsida</taxon>
        <taxon>eudicotyledons</taxon>
        <taxon>Gunneridae</taxon>
        <taxon>Pentapetalae</taxon>
        <taxon>rosids</taxon>
        <taxon>fabids</taxon>
        <taxon>Cucurbitales</taxon>
        <taxon>Cucurbitaceae</taxon>
        <taxon>Benincaseae</taxon>
        <taxon>Cucumis</taxon>
    </lineage>
</organism>